<dbReference type="EMBL" id="CP158357">
    <property type="protein sequence ID" value="XBX79337.1"/>
    <property type="molecule type" value="Genomic_DNA"/>
</dbReference>
<dbReference type="RefSeq" id="WP_350352394.1">
    <property type="nucleotide sequence ID" value="NZ_CP158357.1"/>
</dbReference>
<accession>A0AAU7W0N0</accession>
<dbReference type="AlphaFoldDB" id="A0AAU7W0N0"/>
<name>A0AAU7W0N0_9MICO</name>
<reference evidence="1" key="1">
    <citation type="submission" date="2024-06" db="EMBL/GenBank/DDBJ databases">
        <title>Draft genome sequence of Microbacterium sp. strain A8/3-1, isolated from Oxytropis tragacanthoides Fisch. ex DC. Root nodules in the Altai region of Russia.</title>
        <authorList>
            <person name="Sazanova A."/>
            <person name="Guro P."/>
            <person name="Kuznetsova I."/>
            <person name="Belimov A."/>
            <person name="Safronova V."/>
        </authorList>
    </citation>
    <scope>NUCLEOTIDE SEQUENCE</scope>
    <source>
        <strain evidence="1">A8/3-1</strain>
    </source>
</reference>
<sequence>MSAREIVLSLALIEGAHLARLVDDFRELMRDRAVEDPAVRRLTPSAYPEDQAAAKAFADSTRDELLDRRLDEATIVSTALDPFDVDVDVLSEEDALAPRDLVIAEEEIDAWLRTLTAIRLVIADRLGITTEEQTTDDARGGIYDWLGYRLEVLIQAADELDERRGR</sequence>
<gene>
    <name evidence="1" type="ORF">ABS642_04430</name>
</gene>
<dbReference type="Pfam" id="PF09438">
    <property type="entry name" value="DUF2017"/>
    <property type="match status" value="1"/>
</dbReference>
<evidence type="ECO:0000313" key="1">
    <source>
        <dbReference type="EMBL" id="XBX79337.1"/>
    </source>
</evidence>
<dbReference type="InterPro" id="IPR018561">
    <property type="entry name" value="AosR"/>
</dbReference>
<protein>
    <submittedName>
        <fullName evidence="1">DUF2017 family protein</fullName>
    </submittedName>
</protein>
<proteinExistence type="predicted"/>
<organism evidence="1">
    <name type="scientific">Microbacterium sp. A8/3-1</name>
    <dbReference type="NCBI Taxonomy" id="3160749"/>
    <lineage>
        <taxon>Bacteria</taxon>
        <taxon>Bacillati</taxon>
        <taxon>Actinomycetota</taxon>
        <taxon>Actinomycetes</taxon>
        <taxon>Micrococcales</taxon>
        <taxon>Microbacteriaceae</taxon>
        <taxon>Microbacterium</taxon>
    </lineage>
</organism>